<feature type="transmembrane region" description="Helical" evidence="2">
    <location>
        <begin position="12"/>
        <end position="32"/>
    </location>
</feature>
<accession>A0A376BZV8</accession>
<gene>
    <name evidence="3" type="ORF">NCTC11661_00682</name>
</gene>
<reference evidence="3 4" key="1">
    <citation type="submission" date="2018-06" db="EMBL/GenBank/DDBJ databases">
        <authorList>
            <consortium name="Pathogen Informatics"/>
            <person name="Doyle S."/>
        </authorList>
    </citation>
    <scope>NUCLEOTIDE SEQUENCE [LARGE SCALE GENOMIC DNA]</scope>
    <source>
        <strain evidence="3 4">NCTC11661</strain>
    </source>
</reference>
<keyword evidence="1" id="KW-0175">Coiled coil</keyword>
<dbReference type="RefSeq" id="WP_002686574.1">
    <property type="nucleotide sequence ID" value="NZ_UFTJ01000001.1"/>
</dbReference>
<protein>
    <submittedName>
        <fullName evidence="3">Uncharacterized protein</fullName>
    </submittedName>
</protein>
<keyword evidence="2" id="KW-1133">Transmembrane helix</keyword>
<evidence type="ECO:0000313" key="4">
    <source>
        <dbReference type="Proteomes" id="UP000255515"/>
    </source>
</evidence>
<evidence type="ECO:0000313" key="3">
    <source>
        <dbReference type="EMBL" id="SSZ47019.1"/>
    </source>
</evidence>
<dbReference type="AlphaFoldDB" id="A0A376BZV8"/>
<keyword evidence="2" id="KW-0472">Membrane</keyword>
<feature type="transmembrane region" description="Helical" evidence="2">
    <location>
        <begin position="52"/>
        <end position="73"/>
    </location>
</feature>
<proteinExistence type="predicted"/>
<sequence>MRNWCKRKIDWLFDKSSILSIIGLVGLSAAGIFNLNNCTINVLGAEEFKIGFIVNCFIILFSLAFSIMSVSNIKEVNELEKKNDNKSIKIKDLETNLNEVVKETNELFNSYLKLLVKNLNFTSRERISVYKEYNDRFKLIGRTSDNPRLKKKGRNTYPIDEGFIALAWEDGEYFIDDLPCPDSNFDFYYERINSINKIPKEVVQAMNMKSRTFFAYRIKGNDNEPKAVLVFESKNEKGFVKEDIINGLRDVKQSLVMFVEKNNGIELIENNIGI</sequence>
<evidence type="ECO:0000256" key="2">
    <source>
        <dbReference type="SAM" id="Phobius"/>
    </source>
</evidence>
<dbReference type="EMBL" id="UFTJ01000001">
    <property type="protein sequence ID" value="SSZ47019.1"/>
    <property type="molecule type" value="Genomic_DNA"/>
</dbReference>
<evidence type="ECO:0000256" key="1">
    <source>
        <dbReference type="SAM" id="Coils"/>
    </source>
</evidence>
<dbReference type="Proteomes" id="UP000255515">
    <property type="component" value="Unassembled WGS sequence"/>
</dbReference>
<organism evidence="3 4">
    <name type="scientific">Bergeyella zoohelcum</name>
    <dbReference type="NCBI Taxonomy" id="1015"/>
    <lineage>
        <taxon>Bacteria</taxon>
        <taxon>Pseudomonadati</taxon>
        <taxon>Bacteroidota</taxon>
        <taxon>Flavobacteriia</taxon>
        <taxon>Flavobacteriales</taxon>
        <taxon>Weeksellaceae</taxon>
        <taxon>Bergeyella</taxon>
    </lineage>
</organism>
<name>A0A376BZV8_9FLAO</name>
<feature type="coiled-coil region" evidence="1">
    <location>
        <begin position="76"/>
        <end position="110"/>
    </location>
</feature>
<keyword evidence="2" id="KW-0812">Transmembrane</keyword>